<dbReference type="CDD" id="cd20071">
    <property type="entry name" value="SET_SMYD"/>
    <property type="match status" value="1"/>
</dbReference>
<dbReference type="PANTHER" id="PTHR47332">
    <property type="entry name" value="SET DOMAIN-CONTAINING PROTEIN 5"/>
    <property type="match status" value="1"/>
</dbReference>
<name>A0AAF0IJM9_9EURO</name>
<evidence type="ECO:0000259" key="1">
    <source>
        <dbReference type="PROSITE" id="PS50280"/>
    </source>
</evidence>
<accession>A0AAF0IJM9</accession>
<protein>
    <recommendedName>
        <fullName evidence="1">SET domain-containing protein</fullName>
    </recommendedName>
</protein>
<dbReference type="AlphaFoldDB" id="A0AAF0IJM9"/>
<organism evidence="2 3">
    <name type="scientific">Emydomyces testavorans</name>
    <dbReference type="NCBI Taxonomy" id="2070801"/>
    <lineage>
        <taxon>Eukaryota</taxon>
        <taxon>Fungi</taxon>
        <taxon>Dikarya</taxon>
        <taxon>Ascomycota</taxon>
        <taxon>Pezizomycotina</taxon>
        <taxon>Eurotiomycetes</taxon>
        <taxon>Eurotiomycetidae</taxon>
        <taxon>Onygenales</taxon>
        <taxon>Nannizziopsiaceae</taxon>
        <taxon>Emydomyces</taxon>
    </lineage>
</organism>
<dbReference type="Gene3D" id="2.170.270.10">
    <property type="entry name" value="SET domain"/>
    <property type="match status" value="1"/>
</dbReference>
<dbReference type="SUPFAM" id="SSF82199">
    <property type="entry name" value="SET domain"/>
    <property type="match status" value="1"/>
</dbReference>
<reference evidence="2" key="1">
    <citation type="submission" date="2023-03" db="EMBL/GenBank/DDBJ databases">
        <title>Emydomyces testavorans Genome Sequence.</title>
        <authorList>
            <person name="Hoyer L."/>
        </authorList>
    </citation>
    <scope>NUCLEOTIDE SEQUENCE</scope>
    <source>
        <strain evidence="2">16-2883</strain>
    </source>
</reference>
<proteinExistence type="predicted"/>
<sequence>MARALNQVEIPINNFCVIRPAPAKGHGIFAHCDIHPGTCIISDPPMLKLPGAVMEPWELEAREIRALSLHISEELKNVTKRQQAQFFSLSNTYKTGLGVFLGIAATNAMIIDFSTKECGIFPNAARINHACRPNAMAIYHPDFNEVVVHVVKEVSKGEEITISYIELTQVFSVRQEELRSKFGFSCICNLCMLSVNERAVSDIRRSAMRTLLNHIREEPVIMNEPLACLHNAHTAMLLQKEEGLLEVLAWMFYYDPLLITMTHGDRARARVFAEMAKAASIVSYGMDHPIALGANFLVDDPAGFGLSEKTALWKLSVDEIPRDLSKEDFETWLWKRDE</sequence>
<dbReference type="PROSITE" id="PS50280">
    <property type="entry name" value="SET"/>
    <property type="match status" value="1"/>
</dbReference>
<dbReference type="Proteomes" id="UP001219355">
    <property type="component" value="Chromosome 2"/>
</dbReference>
<dbReference type="InterPro" id="IPR046341">
    <property type="entry name" value="SET_dom_sf"/>
</dbReference>
<dbReference type="Pfam" id="PF00856">
    <property type="entry name" value="SET"/>
    <property type="match status" value="1"/>
</dbReference>
<keyword evidence="3" id="KW-1185">Reference proteome</keyword>
<dbReference type="InterPro" id="IPR053185">
    <property type="entry name" value="SET_domain_protein"/>
</dbReference>
<evidence type="ECO:0000313" key="2">
    <source>
        <dbReference type="EMBL" id="WEW58841.1"/>
    </source>
</evidence>
<dbReference type="InterPro" id="IPR001214">
    <property type="entry name" value="SET_dom"/>
</dbReference>
<dbReference type="PANTHER" id="PTHR47332:SF2">
    <property type="entry name" value="SET-6"/>
    <property type="match status" value="1"/>
</dbReference>
<feature type="domain" description="SET" evidence="1">
    <location>
        <begin position="13"/>
        <end position="165"/>
    </location>
</feature>
<dbReference type="EMBL" id="CP120628">
    <property type="protein sequence ID" value="WEW58841.1"/>
    <property type="molecule type" value="Genomic_DNA"/>
</dbReference>
<gene>
    <name evidence="2" type="ORF">PRK78_004309</name>
</gene>
<evidence type="ECO:0000313" key="3">
    <source>
        <dbReference type="Proteomes" id="UP001219355"/>
    </source>
</evidence>
<dbReference type="SMART" id="SM00317">
    <property type="entry name" value="SET"/>
    <property type="match status" value="1"/>
</dbReference>